<reference evidence="2" key="1">
    <citation type="submission" date="2011-03" db="EMBL/GenBank/DDBJ databases">
        <title>Complete sequence of Sphingobacterium sp. 21.</title>
        <authorList>
            <consortium name="US DOE Joint Genome Institute"/>
            <person name="Lucas S."/>
            <person name="Copeland A."/>
            <person name="Lapidus A."/>
            <person name="Cheng J.-F."/>
            <person name="Goodwin L."/>
            <person name="Pitluck S."/>
            <person name="Davenport K."/>
            <person name="Detter J.C."/>
            <person name="Han C."/>
            <person name="Tapia R."/>
            <person name="Land M."/>
            <person name="Hauser L."/>
            <person name="Kyrpides N."/>
            <person name="Ivanova N."/>
            <person name="Ovchinnikova G."/>
            <person name="Pagani I."/>
            <person name="Siebers A.K."/>
            <person name="Allgaier M."/>
            <person name="Thelen M.P."/>
            <person name="Hugenholtz P."/>
            <person name="Woyke T."/>
        </authorList>
    </citation>
    <scope>NUCLEOTIDE SEQUENCE</scope>
    <source>
        <strain evidence="2">21</strain>
    </source>
</reference>
<evidence type="ECO:0000256" key="1">
    <source>
        <dbReference type="SAM" id="Phobius"/>
    </source>
</evidence>
<dbReference type="HOGENOM" id="CLU_735492_0_0_10"/>
<dbReference type="InterPro" id="IPR011044">
    <property type="entry name" value="Quino_amine_DH_bsu"/>
</dbReference>
<dbReference type="STRING" id="743722.Sph21_1527"/>
<accession>F4C3B1</accession>
<dbReference type="KEGG" id="shg:Sph21_1527"/>
<feature type="transmembrane region" description="Helical" evidence="1">
    <location>
        <begin position="20"/>
        <end position="38"/>
    </location>
</feature>
<evidence type="ECO:0000313" key="2">
    <source>
        <dbReference type="EMBL" id="ADZ78089.1"/>
    </source>
</evidence>
<dbReference type="AlphaFoldDB" id="F4C3B1"/>
<keyword evidence="1" id="KW-0812">Transmembrane</keyword>
<protein>
    <submittedName>
        <fullName evidence="2">Uncharacterized protein</fullName>
    </submittedName>
</protein>
<dbReference type="EMBL" id="CP002584">
    <property type="protein sequence ID" value="ADZ78089.1"/>
    <property type="molecule type" value="Genomic_DNA"/>
</dbReference>
<dbReference type="SUPFAM" id="SSF50969">
    <property type="entry name" value="YVTN repeat-like/Quinoprotein amine dehydrogenase"/>
    <property type="match status" value="1"/>
</dbReference>
<proteinExistence type="predicted"/>
<keyword evidence="1" id="KW-1133">Transmembrane helix</keyword>
<sequence length="424" mass="47381">MLCFKNRWINFFIKESLSKFAILFLFAAVQFSALLPLYSKIPKPEMMKDIVFDFQEKMYSMQMNRIFALNLIILCLWTSCKRADDEPIYPATPISRLYISFSDIANSDTQVYQNAVVIDPADSAGYIPAPSGANTQPRLGMGITYSPDLRQGFQVSRNDTTIKYFSVNDAGVIGTSTRSFKDTIHLYMPRAIRYDNKSDQLFITNDHPDSASLNIYYNPSRLVGQQSPRKRLKLANLPWGISTNMTLNTSDSLLLLSMQGNTKEIWGFALKDIASIQDTFINNAKPNYTITIAGANDIRGITYSPRLDILVLSDLGPAKLTDNPSNNSVDGKIYVIENAKQAIMAGGTITPTRIITGAATGLVDPIDVAITDLPNRNQFIYVIDRARRLIRFALDANGNIEPETSRALSLTPEFMYLDSRGPNE</sequence>
<organism evidence="2">
    <name type="scientific">Sphingobacterium sp. (strain 21)</name>
    <dbReference type="NCBI Taxonomy" id="743722"/>
    <lineage>
        <taxon>Bacteria</taxon>
        <taxon>Pseudomonadati</taxon>
        <taxon>Bacteroidota</taxon>
        <taxon>Sphingobacteriia</taxon>
        <taxon>Sphingobacteriales</taxon>
        <taxon>Sphingobacteriaceae</taxon>
        <taxon>Sphingobacterium</taxon>
    </lineage>
</organism>
<keyword evidence="1" id="KW-0472">Membrane</keyword>
<gene>
    <name evidence="2" type="ordered locus">Sph21_1527</name>
</gene>
<name>F4C3B1_SPHS2</name>
<dbReference type="eggNOG" id="ENOG503427G">
    <property type="taxonomic scope" value="Bacteria"/>
</dbReference>
<dbReference type="PATRIC" id="fig|743722.3.peg.1639"/>